<sequence>MPSPSTIGVVTPGSTYDLVCIGFGASALSLAIALKERQSLASTVFLEQQPQARWKPCHSLISPRMKTSFLSDLVTSENPRSKFTFVSYLHSTNQLVTYTNSGRIAPSRPMFADYLRWCAKQFESHVCFGNRVVGVMPRNGNNGLLEGWNVLYEDISTGQRGSITSRQVVCAAGLQQKIPNVLSAQSIRPRVAHSSEALEAISEVLKDKRQTPKIAIVGETSHAAEIFVHLHGIHGNHNVHWLTQRSEVKGKEETPFALESLHQSHQVPPEFSRQGGERSRSANALPRQLMTEIYDFMYDQSVKQPDSSKCRFQVRHSTSITNCQVTPDNKVELGFQSGATLNLGSKSDIYDLVISATGYDTSEHRRILSPLSQLVDGHNITVAADYQVNFRSGVKKSNTGVWLLHSPIDSDEIDDALYQILAQRSARVAQALIEQRKLPAEETTSEDRSARL</sequence>
<dbReference type="GO" id="GO:0016491">
    <property type="term" value="F:oxidoreductase activity"/>
    <property type="evidence" value="ECO:0007669"/>
    <property type="project" value="UniProtKB-KW"/>
</dbReference>
<evidence type="ECO:0000256" key="2">
    <source>
        <dbReference type="ARBA" id="ARBA00004924"/>
    </source>
</evidence>
<protein>
    <recommendedName>
        <fullName evidence="5">L-ornithine N(5)-monooxygenase</fullName>
        <ecNumber evidence="4">1.14.13.196</ecNumber>
    </recommendedName>
    <alternativeName>
        <fullName evidence="10">L-ornithine N(5)-oxygenase</fullName>
    </alternativeName>
</protein>
<comment type="catalytic activity">
    <reaction evidence="12">
        <text>L-ornithine + NADH + O2 = N(5)-hydroxy-L-ornithine + NAD(+) + H2O</text>
        <dbReference type="Rhea" id="RHEA:41512"/>
        <dbReference type="ChEBI" id="CHEBI:15377"/>
        <dbReference type="ChEBI" id="CHEBI:15379"/>
        <dbReference type="ChEBI" id="CHEBI:46911"/>
        <dbReference type="ChEBI" id="CHEBI:57540"/>
        <dbReference type="ChEBI" id="CHEBI:57945"/>
        <dbReference type="ChEBI" id="CHEBI:78275"/>
        <dbReference type="EC" id="1.14.13.196"/>
    </reaction>
</comment>
<evidence type="ECO:0000313" key="14">
    <source>
        <dbReference type="EMBL" id="KAK5051560.1"/>
    </source>
</evidence>
<comment type="cofactor">
    <cofactor evidence="1">
        <name>FAD</name>
        <dbReference type="ChEBI" id="CHEBI:57692"/>
    </cofactor>
</comment>
<dbReference type="GeneID" id="89971406"/>
<dbReference type="InterPro" id="IPR025700">
    <property type="entry name" value="Lys/Orn_oxygenase"/>
</dbReference>
<evidence type="ECO:0000256" key="13">
    <source>
        <dbReference type="SAM" id="MobiDB-lite"/>
    </source>
</evidence>
<accession>A0AAV9NBS4</accession>
<dbReference type="Gene3D" id="3.50.50.60">
    <property type="entry name" value="FAD/NAD(P)-binding domain"/>
    <property type="match status" value="1"/>
</dbReference>
<dbReference type="PANTHER" id="PTHR42802:SF1">
    <property type="entry name" value="L-ORNITHINE N(5)-MONOOXYGENASE"/>
    <property type="match status" value="1"/>
</dbReference>
<dbReference type="InterPro" id="IPR036188">
    <property type="entry name" value="FAD/NAD-bd_sf"/>
</dbReference>
<keyword evidence="9" id="KW-0560">Oxidoreductase</keyword>
<dbReference type="Proteomes" id="UP001358417">
    <property type="component" value="Unassembled WGS sequence"/>
</dbReference>
<evidence type="ECO:0000256" key="8">
    <source>
        <dbReference type="ARBA" id="ARBA00022857"/>
    </source>
</evidence>
<comment type="caution">
    <text evidence="14">The sequence shown here is derived from an EMBL/GenBank/DDBJ whole genome shotgun (WGS) entry which is preliminary data.</text>
</comment>
<keyword evidence="6" id="KW-0285">Flavoprotein</keyword>
<dbReference type="GO" id="GO:0006879">
    <property type="term" value="P:intracellular iron ion homeostasis"/>
    <property type="evidence" value="ECO:0007669"/>
    <property type="project" value="TreeGrafter"/>
</dbReference>
<evidence type="ECO:0000256" key="6">
    <source>
        <dbReference type="ARBA" id="ARBA00022630"/>
    </source>
</evidence>
<keyword evidence="7" id="KW-0274">FAD</keyword>
<evidence type="ECO:0000256" key="11">
    <source>
        <dbReference type="ARBA" id="ARBA00047598"/>
    </source>
</evidence>
<dbReference type="EC" id="1.14.13.196" evidence="4"/>
<evidence type="ECO:0000256" key="10">
    <source>
        <dbReference type="ARBA" id="ARBA00030351"/>
    </source>
</evidence>
<comment type="similarity">
    <text evidence="3">Belongs to the lysine N(6)-hydroxylase/L-ornithine N(5)-oxygenase family.</text>
</comment>
<dbReference type="AlphaFoldDB" id="A0AAV9NBS4"/>
<dbReference type="EMBL" id="JAVRRD010000015">
    <property type="protein sequence ID" value="KAK5051560.1"/>
    <property type="molecule type" value="Genomic_DNA"/>
</dbReference>
<keyword evidence="8" id="KW-0521">NADP</keyword>
<name>A0AAV9NBS4_9EURO</name>
<organism evidence="14 15">
    <name type="scientific">Exophiala bonariae</name>
    <dbReference type="NCBI Taxonomy" id="1690606"/>
    <lineage>
        <taxon>Eukaryota</taxon>
        <taxon>Fungi</taxon>
        <taxon>Dikarya</taxon>
        <taxon>Ascomycota</taxon>
        <taxon>Pezizomycotina</taxon>
        <taxon>Eurotiomycetes</taxon>
        <taxon>Chaetothyriomycetidae</taxon>
        <taxon>Chaetothyriales</taxon>
        <taxon>Herpotrichiellaceae</taxon>
        <taxon>Exophiala</taxon>
    </lineage>
</organism>
<evidence type="ECO:0000256" key="12">
    <source>
        <dbReference type="ARBA" id="ARBA00049248"/>
    </source>
</evidence>
<dbReference type="RefSeq" id="XP_064705787.1">
    <property type="nucleotide sequence ID" value="XM_064846807.1"/>
</dbReference>
<comment type="pathway">
    <text evidence="2">Siderophore biosynthesis.</text>
</comment>
<evidence type="ECO:0000256" key="7">
    <source>
        <dbReference type="ARBA" id="ARBA00022827"/>
    </source>
</evidence>
<evidence type="ECO:0000313" key="15">
    <source>
        <dbReference type="Proteomes" id="UP001358417"/>
    </source>
</evidence>
<dbReference type="Pfam" id="PF13434">
    <property type="entry name" value="Lys_Orn_oxgnase"/>
    <property type="match status" value="1"/>
</dbReference>
<dbReference type="PANTHER" id="PTHR42802">
    <property type="entry name" value="MONOOXYGENASE"/>
    <property type="match status" value="1"/>
</dbReference>
<comment type="catalytic activity">
    <reaction evidence="11">
        <text>L-ornithine + NADPH + O2 = N(5)-hydroxy-L-ornithine + NADP(+) + H2O</text>
        <dbReference type="Rhea" id="RHEA:41508"/>
        <dbReference type="ChEBI" id="CHEBI:15377"/>
        <dbReference type="ChEBI" id="CHEBI:15379"/>
        <dbReference type="ChEBI" id="CHEBI:46911"/>
        <dbReference type="ChEBI" id="CHEBI:57783"/>
        <dbReference type="ChEBI" id="CHEBI:58349"/>
        <dbReference type="ChEBI" id="CHEBI:78275"/>
        <dbReference type="EC" id="1.14.13.196"/>
    </reaction>
</comment>
<evidence type="ECO:0000256" key="4">
    <source>
        <dbReference type="ARBA" id="ARBA00012881"/>
    </source>
</evidence>
<feature type="region of interest" description="Disordered" evidence="13">
    <location>
        <begin position="262"/>
        <end position="284"/>
    </location>
</feature>
<evidence type="ECO:0000256" key="5">
    <source>
        <dbReference type="ARBA" id="ARBA00018612"/>
    </source>
</evidence>
<gene>
    <name evidence="14" type="ORF">LTR84_003212</name>
</gene>
<dbReference type="SUPFAM" id="SSF51905">
    <property type="entry name" value="FAD/NAD(P)-binding domain"/>
    <property type="match status" value="1"/>
</dbReference>
<proteinExistence type="inferred from homology"/>
<keyword evidence="15" id="KW-1185">Reference proteome</keyword>
<reference evidence="14 15" key="1">
    <citation type="submission" date="2023-08" db="EMBL/GenBank/DDBJ databases">
        <title>Black Yeasts Isolated from many extreme environments.</title>
        <authorList>
            <person name="Coleine C."/>
            <person name="Stajich J.E."/>
            <person name="Selbmann L."/>
        </authorList>
    </citation>
    <scope>NUCLEOTIDE SEQUENCE [LARGE SCALE GENOMIC DNA]</scope>
    <source>
        <strain evidence="14 15">CCFEE 5792</strain>
    </source>
</reference>
<evidence type="ECO:0000256" key="3">
    <source>
        <dbReference type="ARBA" id="ARBA00007588"/>
    </source>
</evidence>
<evidence type="ECO:0000256" key="9">
    <source>
        <dbReference type="ARBA" id="ARBA00023002"/>
    </source>
</evidence>
<evidence type="ECO:0000256" key="1">
    <source>
        <dbReference type="ARBA" id="ARBA00001974"/>
    </source>
</evidence>